<dbReference type="EMBL" id="MN740373">
    <property type="protein sequence ID" value="QHU03270.1"/>
    <property type="molecule type" value="Genomic_DNA"/>
</dbReference>
<dbReference type="PANTHER" id="PTHR31373">
    <property type="entry name" value="OS06G0652100 PROTEIN"/>
    <property type="match status" value="1"/>
</dbReference>
<dbReference type="AlphaFoldDB" id="A0A6C0JEL3"/>
<dbReference type="Pfam" id="PF25043">
    <property type="entry name" value="DUF7788"/>
    <property type="match status" value="2"/>
</dbReference>
<dbReference type="Pfam" id="PF11443">
    <property type="entry name" value="DUF2828"/>
    <property type="match status" value="1"/>
</dbReference>
<sequence length="852" mass="95090">MLSQKKQTLENNNNSQVDVNSGMKTSHEKNLMHTGDFSPQTSSNKFVMTSTNPLFATYEQAVQESSNYSVGENGMLQFNAGGLSSSQDPIKQAEAAISALSVALVRGDKSGNPSKGKRGIRKASVPTSKMISGVTRSSIIQLVQRASQACKNIPDEVARADYLRRLIVLAFNLRDIRGTFGKGERTLFHWMFIELYHMFPKTMLVLVHEIPNYGSWLDLNKLYELLHSEKHRYGDLMNEILTAYVTQILMDNETRKKNYSMKPHERDAEDKPKISLAARWVPKEGRATDRFTKMTKALARTAFPDVWEDNFQHALNLWRRMVTTLNREIHTTEQLMCAKEFSKINFRLVSGRCLNKFTKAWLDEDRKKARQHPGDHDRNLCREHYESFLKLVAKGKVSAKGKSMFVHEIANEVQTSWPLSEDRQILLEAQFKDHVDAIEKYRVEHELTGLGDSIAIVDVSGSMSGDPMGCAIAVGVIASHFNSEAWRDYVMTFTSTPTLVRLRYPRSQKEYDATKRYGGYSYYGGDSTSGNSVYSFLGPFDPRQANRELTWLEKLRVCSSVDWGMSTNFLKAIDCVTTTALAAGVQLPDRILTITDMQWDAASSSGDVSWTNDTLIGKALNKHNTSTSWKFNSGWDTGVEMIEAMLSRTTLPDGTPLKMPQMIFWNARGGHGGYAVQADHKNTAMVSGFSTSMLKVFLLDGVLAERSDPTITTWDTLEKVLSCEDYTQIRMLTVSVGEGPFRCLQAVYDGAAIHMPKTFGKTQQLVDSVQPKKKKAAATAVRAQVLSPPHSPPHPPETDSDSDSCSDMPPLVEGAAFSPEDARLDAVEQKVDGLASAIGGIQSMLSQLLARK</sequence>
<name>A0A6C0JEL3_9ZZZZ</name>
<evidence type="ECO:0000259" key="2">
    <source>
        <dbReference type="Pfam" id="PF11443"/>
    </source>
</evidence>
<organism evidence="4">
    <name type="scientific">viral metagenome</name>
    <dbReference type="NCBI Taxonomy" id="1070528"/>
    <lineage>
        <taxon>unclassified sequences</taxon>
        <taxon>metagenomes</taxon>
        <taxon>organismal metagenomes</taxon>
    </lineage>
</organism>
<feature type="domain" description="DUF7788" evidence="3">
    <location>
        <begin position="549"/>
        <end position="708"/>
    </location>
</feature>
<evidence type="ECO:0000313" key="4">
    <source>
        <dbReference type="EMBL" id="QHU03270.1"/>
    </source>
</evidence>
<accession>A0A6C0JEL3</accession>
<reference evidence="4" key="1">
    <citation type="journal article" date="2020" name="Nature">
        <title>Giant virus diversity and host interactions through global metagenomics.</title>
        <authorList>
            <person name="Schulz F."/>
            <person name="Roux S."/>
            <person name="Paez-Espino D."/>
            <person name="Jungbluth S."/>
            <person name="Walsh D.A."/>
            <person name="Denef V.J."/>
            <person name="McMahon K.D."/>
            <person name="Konstantinidis K.T."/>
            <person name="Eloe-Fadrosh E.A."/>
            <person name="Kyrpides N.C."/>
            <person name="Woyke T."/>
        </authorList>
    </citation>
    <scope>NUCLEOTIDE SEQUENCE</scope>
    <source>
        <strain evidence="4">GVMAG-M-3300026093-6</strain>
    </source>
</reference>
<feature type="region of interest" description="Disordered" evidence="1">
    <location>
        <begin position="1"/>
        <end position="21"/>
    </location>
</feature>
<dbReference type="InterPro" id="IPR011205">
    <property type="entry name" value="UCP015417_vWA"/>
</dbReference>
<feature type="region of interest" description="Disordered" evidence="1">
    <location>
        <begin position="782"/>
        <end position="819"/>
    </location>
</feature>
<dbReference type="InterPro" id="IPR056690">
    <property type="entry name" value="DUF7788"/>
</dbReference>
<feature type="domain" description="DUF7788" evidence="3">
    <location>
        <begin position="452"/>
        <end position="504"/>
    </location>
</feature>
<dbReference type="PANTHER" id="PTHR31373:SF27">
    <property type="entry name" value="TROVE DOMAIN-CONTAINING PROTEIN"/>
    <property type="match status" value="1"/>
</dbReference>
<protein>
    <submittedName>
        <fullName evidence="4">Uncharacterized protein</fullName>
    </submittedName>
</protein>
<dbReference type="InterPro" id="IPR058580">
    <property type="entry name" value="DUF2828"/>
</dbReference>
<feature type="domain" description="DUF2828" evidence="2">
    <location>
        <begin position="264"/>
        <end position="438"/>
    </location>
</feature>
<evidence type="ECO:0000259" key="3">
    <source>
        <dbReference type="Pfam" id="PF25043"/>
    </source>
</evidence>
<evidence type="ECO:0000256" key="1">
    <source>
        <dbReference type="SAM" id="MobiDB-lite"/>
    </source>
</evidence>
<proteinExistence type="predicted"/>